<evidence type="ECO:0000313" key="3">
    <source>
        <dbReference type="Proteomes" id="UP000030641"/>
    </source>
</evidence>
<gene>
    <name evidence="2" type="ORF">AUEXF2481DRAFT_501971</name>
</gene>
<dbReference type="InParanoid" id="A0A074YWZ7"/>
<dbReference type="AlphaFoldDB" id="A0A074YWZ7"/>
<reference evidence="2 3" key="1">
    <citation type="journal article" date="2014" name="BMC Genomics">
        <title>Genome sequencing of four Aureobasidium pullulans varieties: biotechnological potential, stress tolerance, and description of new species.</title>
        <authorList>
            <person name="Gostin Ar C."/>
            <person name="Ohm R.A."/>
            <person name="Kogej T."/>
            <person name="Sonjak S."/>
            <person name="Turk M."/>
            <person name="Zajc J."/>
            <person name="Zalar P."/>
            <person name="Grube M."/>
            <person name="Sun H."/>
            <person name="Han J."/>
            <person name="Sharma A."/>
            <person name="Chiniquy J."/>
            <person name="Ngan C.Y."/>
            <person name="Lipzen A."/>
            <person name="Barry K."/>
            <person name="Grigoriev I.V."/>
            <person name="Gunde-Cimerman N."/>
        </authorList>
    </citation>
    <scope>NUCLEOTIDE SEQUENCE [LARGE SCALE GENOMIC DNA]</scope>
    <source>
        <strain evidence="2 3">EXF-2481</strain>
    </source>
</reference>
<proteinExistence type="predicted"/>
<dbReference type="Proteomes" id="UP000030641">
    <property type="component" value="Unassembled WGS sequence"/>
</dbReference>
<evidence type="ECO:0000313" key="2">
    <source>
        <dbReference type="EMBL" id="KEQ91401.1"/>
    </source>
</evidence>
<name>A0A074YWZ7_AURSE</name>
<protein>
    <submittedName>
        <fullName evidence="2">Uncharacterized protein</fullName>
    </submittedName>
</protein>
<accession>A0A074YWZ7</accession>
<organism evidence="2 3">
    <name type="scientific">Aureobasidium subglaciale (strain EXF-2481)</name>
    <name type="common">Aureobasidium pullulans var. subglaciale</name>
    <dbReference type="NCBI Taxonomy" id="1043005"/>
    <lineage>
        <taxon>Eukaryota</taxon>
        <taxon>Fungi</taxon>
        <taxon>Dikarya</taxon>
        <taxon>Ascomycota</taxon>
        <taxon>Pezizomycotina</taxon>
        <taxon>Dothideomycetes</taxon>
        <taxon>Dothideomycetidae</taxon>
        <taxon>Dothideales</taxon>
        <taxon>Saccotheciaceae</taxon>
        <taxon>Aureobasidium</taxon>
    </lineage>
</organism>
<feature type="region of interest" description="Disordered" evidence="1">
    <location>
        <begin position="140"/>
        <end position="192"/>
    </location>
</feature>
<dbReference type="RefSeq" id="XP_013339889.1">
    <property type="nucleotide sequence ID" value="XM_013484435.1"/>
</dbReference>
<evidence type="ECO:0000256" key="1">
    <source>
        <dbReference type="SAM" id="MobiDB-lite"/>
    </source>
</evidence>
<sequence>MTRRSDTWVMGQDFHSREKTNTRGAPNTFKKKRIGSNYGICIRLRPETGEKNADFAFSLKVDLLGLGKRDRETGSLSFGLGEIDREMRLRVSIRTCLPFNRISLLTCFQSPCVLLSSCFPAIVLTLLNMAHLGVREKRPFFEGKEGPPPRRPPNGNEPQTKLCMGPQSKQGPTKKQAPPSSPSRILGKPSKQ</sequence>
<keyword evidence="3" id="KW-1185">Reference proteome</keyword>
<dbReference type="GeneID" id="25368655"/>
<dbReference type="HOGENOM" id="CLU_1414913_0_0_1"/>
<dbReference type="EMBL" id="KL584779">
    <property type="protein sequence ID" value="KEQ91401.1"/>
    <property type="molecule type" value="Genomic_DNA"/>
</dbReference>